<keyword evidence="3" id="KW-1185">Reference proteome</keyword>
<feature type="domain" description="DUF6985" evidence="1">
    <location>
        <begin position="10"/>
        <end position="158"/>
    </location>
</feature>
<gene>
    <name evidence="2" type="ORF">M1L60_00340</name>
</gene>
<dbReference type="Proteomes" id="UP001523369">
    <property type="component" value="Unassembled WGS sequence"/>
</dbReference>
<proteinExistence type="predicted"/>
<sequence length="179" mass="19589">MTAAQIPGLGTVVKDDELGWYVSEPMPVAVLDGTVCQFHVDGYDDDPAPEEFHAAIRTFLALDRSALVAAAPSIFAYYRDVMELVEADEDDVEISGPDDVLNHITFGREPSVERDSYGDRHVYVSVECECAWEPEHGLQIVFRDGAAVTKVGPYDSHLTNAAAYDDPGLDGVVYKAHAR</sequence>
<evidence type="ECO:0000313" key="2">
    <source>
        <dbReference type="EMBL" id="MCO8269031.1"/>
    </source>
</evidence>
<evidence type="ECO:0000313" key="3">
    <source>
        <dbReference type="Proteomes" id="UP001523369"/>
    </source>
</evidence>
<name>A0ABT1DG38_9ACTN</name>
<dbReference type="InterPro" id="IPR054254">
    <property type="entry name" value="DUF6985"/>
</dbReference>
<dbReference type="EMBL" id="JAMYJR010000001">
    <property type="protein sequence ID" value="MCO8269031.1"/>
    <property type="molecule type" value="Genomic_DNA"/>
</dbReference>
<dbReference type="RefSeq" id="WP_253235175.1">
    <property type="nucleotide sequence ID" value="NZ_JAMYJR010000001.1"/>
</dbReference>
<dbReference type="Pfam" id="PF22481">
    <property type="entry name" value="DUF6985"/>
    <property type="match status" value="1"/>
</dbReference>
<reference evidence="2 3" key="1">
    <citation type="submission" date="2022-06" db="EMBL/GenBank/DDBJ databases">
        <title>New Species of the Genus Actinoplanes, ActinopZanes ferrugineus.</title>
        <authorList>
            <person name="Ding P."/>
        </authorList>
    </citation>
    <scope>NUCLEOTIDE SEQUENCE [LARGE SCALE GENOMIC DNA]</scope>
    <source>
        <strain evidence="2 3">TRM88003</strain>
    </source>
</reference>
<protein>
    <recommendedName>
        <fullName evidence="1">DUF6985 domain-containing protein</fullName>
    </recommendedName>
</protein>
<comment type="caution">
    <text evidence="2">The sequence shown here is derived from an EMBL/GenBank/DDBJ whole genome shotgun (WGS) entry which is preliminary data.</text>
</comment>
<organism evidence="2 3">
    <name type="scientific">Paractinoplanes aksuensis</name>
    <dbReference type="NCBI Taxonomy" id="2939490"/>
    <lineage>
        <taxon>Bacteria</taxon>
        <taxon>Bacillati</taxon>
        <taxon>Actinomycetota</taxon>
        <taxon>Actinomycetes</taxon>
        <taxon>Micromonosporales</taxon>
        <taxon>Micromonosporaceae</taxon>
        <taxon>Paractinoplanes</taxon>
    </lineage>
</organism>
<evidence type="ECO:0000259" key="1">
    <source>
        <dbReference type="Pfam" id="PF22481"/>
    </source>
</evidence>
<accession>A0ABT1DG38</accession>